<proteinExistence type="inferred from homology"/>
<sequence length="456" mass="48709">MDNNVSFKESVVMLLLILITIGSGIIFFHLSAHIAILAAIFLLISFMMYKGMSWDDMHEGIISGITPGLIPIVLFILIGAIISVWIASGTIPTIMVYGFSFLSPNFFLVAVFVICGIVGAAVGSSFTTVTTVGIAFVGMGKMMGFDLAVTAGAIVSGALLGNVISPLSDTANLAAATAEVDLFEHIKAVLKTVIPAFVVSLLFFFILGRNHTNAVDTNEIDQMVAVLKTNFTISPVVLLPVLVLLVCAWKKIPAIPTLLLNILLSIVLIKIYQGSAVTIQDFGTWLQEGFVAKTGDKMIDPLLSRGGIQSMMGSVSLIILALTLGGLLIKMSVIDTILDRINDVLSKPNKLIVLTALTAIGVNLLIGEQYLSIILPGKAYRQRYEMLGLEPTLLSRTLSDAGTVVNPLIPWGVSGVFIAGALGVPTLSYVPYAIFCYVLPLLTLVLGAFYKKEKVV</sequence>
<dbReference type="Proteomes" id="UP001147148">
    <property type="component" value="Unassembled WGS sequence"/>
</dbReference>
<evidence type="ECO:0000256" key="4">
    <source>
        <dbReference type="ARBA" id="ARBA00022475"/>
    </source>
</evidence>
<dbReference type="PANTHER" id="PTHR33451">
    <property type="entry name" value="MALATE-2H(+)/NA(+)-LACTATE ANTIPORTER"/>
    <property type="match status" value="1"/>
</dbReference>
<evidence type="ECO:0000256" key="9">
    <source>
        <dbReference type="SAM" id="Phobius"/>
    </source>
</evidence>
<reference evidence="11" key="1">
    <citation type="submission" date="2022-10" db="EMBL/GenBank/DDBJ databases">
        <title>Vagococcus sp. isolated from poultry meat.</title>
        <authorList>
            <person name="Johansson P."/>
            <person name="Bjorkroth J."/>
        </authorList>
    </citation>
    <scope>NUCLEOTIDE SEQUENCE</scope>
    <source>
        <strain evidence="11">PNs007</strain>
    </source>
</reference>
<feature type="transmembrane region" description="Helical" evidence="9">
    <location>
        <begin position="252"/>
        <end position="272"/>
    </location>
</feature>
<dbReference type="EMBL" id="JAPDSH010000004">
    <property type="protein sequence ID" value="MDF0479865.1"/>
    <property type="molecule type" value="Genomic_DNA"/>
</dbReference>
<comment type="subcellular location">
    <subcellularLocation>
        <location evidence="1">Cell membrane</location>
        <topology evidence="1">Multi-pass membrane protein</topology>
    </subcellularLocation>
</comment>
<dbReference type="RefSeq" id="WP_275471461.1">
    <property type="nucleotide sequence ID" value="NZ_JAPDSH010000004.1"/>
</dbReference>
<dbReference type="Pfam" id="PF03553">
    <property type="entry name" value="Na_H_antiporter"/>
    <property type="match status" value="1"/>
</dbReference>
<feature type="transmembrane region" description="Helical" evidence="9">
    <location>
        <begin position="147"/>
        <end position="168"/>
    </location>
</feature>
<accession>A0ABT5X1K0</accession>
<feature type="transmembrane region" description="Helical" evidence="9">
    <location>
        <begin position="229"/>
        <end position="246"/>
    </location>
</feature>
<dbReference type="PANTHER" id="PTHR33451:SF6">
    <property type="entry name" value="NA(+)_H(+) ANTIPORTER NHAC"/>
    <property type="match status" value="1"/>
</dbReference>
<dbReference type="InterPro" id="IPR052180">
    <property type="entry name" value="NhaC_Na-H+_Antiporter"/>
</dbReference>
<feature type="transmembrane region" description="Helical" evidence="9">
    <location>
        <begin position="429"/>
        <end position="450"/>
    </location>
</feature>
<evidence type="ECO:0000256" key="1">
    <source>
        <dbReference type="ARBA" id="ARBA00004651"/>
    </source>
</evidence>
<feature type="transmembrane region" description="Helical" evidence="9">
    <location>
        <begin position="188"/>
        <end position="208"/>
    </location>
</feature>
<evidence type="ECO:0000313" key="12">
    <source>
        <dbReference type="Proteomes" id="UP001147148"/>
    </source>
</evidence>
<keyword evidence="2" id="KW-0813">Transport</keyword>
<name>A0ABT5X1K0_9ENTE</name>
<feature type="transmembrane region" description="Helical" evidence="9">
    <location>
        <begin position="106"/>
        <end position="135"/>
    </location>
</feature>
<dbReference type="InterPro" id="IPR004770">
    <property type="entry name" value="Na/H_antiport_NhaC"/>
</dbReference>
<feature type="transmembrane region" description="Helical" evidence="9">
    <location>
        <begin position="12"/>
        <end position="44"/>
    </location>
</feature>
<feature type="transmembrane region" description="Helical" evidence="9">
    <location>
        <begin position="65"/>
        <end position="86"/>
    </location>
</feature>
<dbReference type="NCBIfam" id="TIGR00931">
    <property type="entry name" value="antiport_nhaC"/>
    <property type="match status" value="1"/>
</dbReference>
<organism evidence="11 12">
    <name type="scientific">Vagococcus proximus</name>
    <dbReference type="NCBI Taxonomy" id="2991417"/>
    <lineage>
        <taxon>Bacteria</taxon>
        <taxon>Bacillati</taxon>
        <taxon>Bacillota</taxon>
        <taxon>Bacilli</taxon>
        <taxon>Lactobacillales</taxon>
        <taxon>Enterococcaceae</taxon>
        <taxon>Vagococcus</taxon>
    </lineage>
</organism>
<keyword evidence="5 9" id="KW-0812">Transmembrane</keyword>
<evidence type="ECO:0000256" key="3">
    <source>
        <dbReference type="ARBA" id="ARBA00022449"/>
    </source>
</evidence>
<evidence type="ECO:0000259" key="10">
    <source>
        <dbReference type="Pfam" id="PF03553"/>
    </source>
</evidence>
<comment type="similarity">
    <text evidence="8">Belongs to the NhaC Na(+)/H(+) (TC 2.A.35) antiporter family.</text>
</comment>
<keyword evidence="7 9" id="KW-0472">Membrane</keyword>
<feature type="domain" description="Na+/H+ antiporter NhaC-like C-terminal" evidence="10">
    <location>
        <begin position="157"/>
        <end position="449"/>
    </location>
</feature>
<comment type="caution">
    <text evidence="11">The sequence shown here is derived from an EMBL/GenBank/DDBJ whole genome shotgun (WGS) entry which is preliminary data.</text>
</comment>
<evidence type="ECO:0000256" key="6">
    <source>
        <dbReference type="ARBA" id="ARBA00022989"/>
    </source>
</evidence>
<evidence type="ECO:0000256" key="2">
    <source>
        <dbReference type="ARBA" id="ARBA00022448"/>
    </source>
</evidence>
<gene>
    <name evidence="11" type="primary">nhaC</name>
    <name evidence="11" type="ORF">OL233_06125</name>
</gene>
<keyword evidence="4" id="KW-1003">Cell membrane</keyword>
<feature type="transmembrane region" description="Helical" evidence="9">
    <location>
        <begin position="311"/>
        <end position="331"/>
    </location>
</feature>
<evidence type="ECO:0000256" key="7">
    <source>
        <dbReference type="ARBA" id="ARBA00023136"/>
    </source>
</evidence>
<evidence type="ECO:0000256" key="5">
    <source>
        <dbReference type="ARBA" id="ARBA00022692"/>
    </source>
</evidence>
<feature type="transmembrane region" description="Helical" evidence="9">
    <location>
        <begin position="404"/>
        <end position="423"/>
    </location>
</feature>
<evidence type="ECO:0000256" key="8">
    <source>
        <dbReference type="ARBA" id="ARBA00038435"/>
    </source>
</evidence>
<evidence type="ECO:0000313" key="11">
    <source>
        <dbReference type="EMBL" id="MDF0479865.1"/>
    </source>
</evidence>
<keyword evidence="12" id="KW-1185">Reference proteome</keyword>
<keyword evidence="3" id="KW-0050">Antiport</keyword>
<dbReference type="InterPro" id="IPR018461">
    <property type="entry name" value="Na/H_Antiport_NhaC-like_C"/>
</dbReference>
<keyword evidence="6 9" id="KW-1133">Transmembrane helix</keyword>
<protein>
    <submittedName>
        <fullName evidence="11">Na+/H+ antiporter NhaC</fullName>
    </submittedName>
</protein>